<evidence type="ECO:0000256" key="5">
    <source>
        <dbReference type="ARBA" id="ARBA00022842"/>
    </source>
</evidence>
<keyword evidence="2" id="KW-0479">Metal-binding</keyword>
<dbReference type="PANTHER" id="PTHR45630:SF7">
    <property type="entry name" value="ENDOPLASMIC RETICULUM TRANSMEMBRANE HELIX TRANSLOCASE"/>
    <property type="match status" value="1"/>
</dbReference>
<dbReference type="GO" id="GO:0019829">
    <property type="term" value="F:ATPase-coupled monoatomic cation transmembrane transporter activity"/>
    <property type="evidence" value="ECO:0007669"/>
    <property type="project" value="TreeGrafter"/>
</dbReference>
<keyword evidence="6" id="KW-1278">Translocase</keyword>
<feature type="region of interest" description="Disordered" evidence="7">
    <location>
        <begin position="99"/>
        <end position="141"/>
    </location>
</feature>
<evidence type="ECO:0000256" key="3">
    <source>
        <dbReference type="ARBA" id="ARBA00022741"/>
    </source>
</evidence>
<feature type="compositionally biased region" description="Polar residues" evidence="7">
    <location>
        <begin position="126"/>
        <end position="141"/>
    </location>
</feature>
<reference evidence="8" key="2">
    <citation type="journal article" date="2023" name="Plants (Basel)">
        <title>Annotation of the Turnera subulata (Passifloraceae) Draft Genome Reveals the S-Locus Evolved after the Divergence of Turneroideae from Passifloroideae in a Stepwise Manner.</title>
        <authorList>
            <person name="Henning P.M."/>
            <person name="Roalson E.H."/>
            <person name="Mir W."/>
            <person name="McCubbin A.G."/>
            <person name="Shore J.S."/>
        </authorList>
    </citation>
    <scope>NUCLEOTIDE SEQUENCE</scope>
    <source>
        <strain evidence="8">F60SS</strain>
    </source>
</reference>
<dbReference type="SUPFAM" id="SSF81660">
    <property type="entry name" value="Metal cation-transporting ATPase, ATP-binding domain N"/>
    <property type="match status" value="1"/>
</dbReference>
<dbReference type="Proteomes" id="UP001141552">
    <property type="component" value="Unassembled WGS sequence"/>
</dbReference>
<evidence type="ECO:0000256" key="7">
    <source>
        <dbReference type="SAM" id="MobiDB-lite"/>
    </source>
</evidence>
<keyword evidence="5" id="KW-0460">Magnesium</keyword>
<keyword evidence="3" id="KW-0547">Nucleotide-binding</keyword>
<accession>A0A9Q0FZX7</accession>
<proteinExistence type="predicted"/>
<dbReference type="AlphaFoldDB" id="A0A9Q0FZX7"/>
<comment type="subcellular location">
    <subcellularLocation>
        <location evidence="1">Membrane</location>
        <topology evidence="1">Multi-pass membrane protein</topology>
    </subcellularLocation>
</comment>
<name>A0A9Q0FZX7_9ROSI</name>
<evidence type="ECO:0000256" key="4">
    <source>
        <dbReference type="ARBA" id="ARBA00022840"/>
    </source>
</evidence>
<evidence type="ECO:0000256" key="1">
    <source>
        <dbReference type="ARBA" id="ARBA00004141"/>
    </source>
</evidence>
<dbReference type="OrthoDB" id="10248838at2759"/>
<evidence type="ECO:0000313" key="8">
    <source>
        <dbReference type="EMBL" id="KAJ4839617.1"/>
    </source>
</evidence>
<feature type="region of interest" description="Disordered" evidence="7">
    <location>
        <begin position="164"/>
        <end position="188"/>
    </location>
</feature>
<dbReference type="Pfam" id="PF13246">
    <property type="entry name" value="Cation_ATPase"/>
    <property type="match status" value="1"/>
</dbReference>
<dbReference type="InterPro" id="IPR006544">
    <property type="entry name" value="P-type_TPase_V"/>
</dbReference>
<feature type="compositionally biased region" description="Pro residues" evidence="7">
    <location>
        <begin position="115"/>
        <end position="124"/>
    </location>
</feature>
<dbReference type="GO" id="GO:0015662">
    <property type="term" value="F:P-type ion transporter activity"/>
    <property type="evidence" value="ECO:0007669"/>
    <property type="project" value="TreeGrafter"/>
</dbReference>
<evidence type="ECO:0000256" key="6">
    <source>
        <dbReference type="ARBA" id="ARBA00022967"/>
    </source>
</evidence>
<sequence>MRGRLILGGNHQRPCLLTVGFPPLQNHNGGKKFPLPLKISLSRFPISQKFPIQQALPLISASLLPASPRHFASSKTSISPSQNFTERKTELLLLSRTLTASPSPNAPNASSPSSASPPLPPPSLPQGLTTTSVAPSTHSPPLNSTLRSCRILILTLGTTVLRLTSSTSHSPRPRAWSLHSRNPSPNTAECQQRVRLTLNKTVQQAKREVHLIQKAALKGIDWTYKSDEKAIPKRGVGNPVQIVQRHHFASHLKRMSVVVRIEEEFFAFVKGAPETIQDMLTELPPSFVETYKKYTRQGSRVLALAFKSLPDMTVMITGDQALTACHVANQVHVISKPALILGPSRSGEGYEWISPDETEKFQYR</sequence>
<dbReference type="GO" id="GO:0046872">
    <property type="term" value="F:metal ion binding"/>
    <property type="evidence" value="ECO:0007669"/>
    <property type="project" value="UniProtKB-KW"/>
</dbReference>
<dbReference type="Gene3D" id="3.40.1110.10">
    <property type="entry name" value="Calcium-transporting ATPase, cytoplasmic domain N"/>
    <property type="match status" value="1"/>
</dbReference>
<keyword evidence="9" id="KW-1185">Reference proteome</keyword>
<feature type="compositionally biased region" description="Low complexity" evidence="7">
    <location>
        <begin position="100"/>
        <end position="114"/>
    </location>
</feature>
<dbReference type="EMBL" id="JAKUCV010003263">
    <property type="protein sequence ID" value="KAJ4839617.1"/>
    <property type="molecule type" value="Genomic_DNA"/>
</dbReference>
<reference evidence="8" key="1">
    <citation type="submission" date="2022-02" db="EMBL/GenBank/DDBJ databases">
        <authorList>
            <person name="Henning P.M."/>
            <person name="McCubbin A.G."/>
            <person name="Shore J.S."/>
        </authorList>
    </citation>
    <scope>NUCLEOTIDE SEQUENCE</scope>
    <source>
        <strain evidence="8">F60SS</strain>
        <tissue evidence="8">Leaves</tissue>
    </source>
</reference>
<keyword evidence="4" id="KW-0067">ATP-binding</keyword>
<protein>
    <submittedName>
        <fullName evidence="8">Uncharacterized protein</fullName>
    </submittedName>
</protein>
<dbReference type="GO" id="GO:0005789">
    <property type="term" value="C:endoplasmic reticulum membrane"/>
    <property type="evidence" value="ECO:0007669"/>
    <property type="project" value="TreeGrafter"/>
</dbReference>
<evidence type="ECO:0000313" key="9">
    <source>
        <dbReference type="Proteomes" id="UP001141552"/>
    </source>
</evidence>
<feature type="compositionally biased region" description="Polar residues" evidence="7">
    <location>
        <begin position="179"/>
        <end position="188"/>
    </location>
</feature>
<gene>
    <name evidence="8" type="ORF">Tsubulata_046665</name>
</gene>
<organism evidence="8 9">
    <name type="scientific">Turnera subulata</name>
    <dbReference type="NCBI Taxonomy" id="218843"/>
    <lineage>
        <taxon>Eukaryota</taxon>
        <taxon>Viridiplantae</taxon>
        <taxon>Streptophyta</taxon>
        <taxon>Embryophyta</taxon>
        <taxon>Tracheophyta</taxon>
        <taxon>Spermatophyta</taxon>
        <taxon>Magnoliopsida</taxon>
        <taxon>eudicotyledons</taxon>
        <taxon>Gunneridae</taxon>
        <taxon>Pentapetalae</taxon>
        <taxon>rosids</taxon>
        <taxon>fabids</taxon>
        <taxon>Malpighiales</taxon>
        <taxon>Passifloraceae</taxon>
        <taxon>Turnera</taxon>
    </lineage>
</organism>
<dbReference type="PANTHER" id="PTHR45630">
    <property type="entry name" value="CATION-TRANSPORTING ATPASE-RELATED"/>
    <property type="match status" value="1"/>
</dbReference>
<dbReference type="GO" id="GO:0006874">
    <property type="term" value="P:intracellular calcium ion homeostasis"/>
    <property type="evidence" value="ECO:0007669"/>
    <property type="project" value="TreeGrafter"/>
</dbReference>
<dbReference type="GO" id="GO:0005524">
    <property type="term" value="F:ATP binding"/>
    <property type="evidence" value="ECO:0007669"/>
    <property type="project" value="UniProtKB-KW"/>
</dbReference>
<comment type="caution">
    <text evidence="8">The sequence shown here is derived from an EMBL/GenBank/DDBJ whole genome shotgun (WGS) entry which is preliminary data.</text>
</comment>
<evidence type="ECO:0000256" key="2">
    <source>
        <dbReference type="ARBA" id="ARBA00022723"/>
    </source>
</evidence>
<dbReference type="InterPro" id="IPR023299">
    <property type="entry name" value="ATPase_P-typ_cyto_dom_N"/>
</dbReference>